<dbReference type="RefSeq" id="WP_116553283.1">
    <property type="nucleotide sequence ID" value="NZ_QCZG01000003.1"/>
</dbReference>
<evidence type="ECO:0000313" key="2">
    <source>
        <dbReference type="EMBL" id="PWA12997.1"/>
    </source>
</evidence>
<evidence type="ECO:0000313" key="3">
    <source>
        <dbReference type="Proteomes" id="UP000245998"/>
    </source>
</evidence>
<accession>A0A2U1K647</accession>
<comment type="caution">
    <text evidence="2">The sequence shown here is derived from an EMBL/GenBank/DDBJ whole genome shotgun (WGS) entry which is preliminary data.</text>
</comment>
<keyword evidence="1" id="KW-1133">Transmembrane helix</keyword>
<name>A0A2U1K647_9BACI</name>
<keyword evidence="1" id="KW-0472">Membrane</keyword>
<evidence type="ECO:0000256" key="1">
    <source>
        <dbReference type="SAM" id="Phobius"/>
    </source>
</evidence>
<organism evidence="2 3">
    <name type="scientific">Pueribacillus theae</name>
    <dbReference type="NCBI Taxonomy" id="2171751"/>
    <lineage>
        <taxon>Bacteria</taxon>
        <taxon>Bacillati</taxon>
        <taxon>Bacillota</taxon>
        <taxon>Bacilli</taxon>
        <taxon>Bacillales</taxon>
        <taxon>Bacillaceae</taxon>
        <taxon>Pueribacillus</taxon>
    </lineage>
</organism>
<proteinExistence type="predicted"/>
<dbReference type="AlphaFoldDB" id="A0A2U1K647"/>
<dbReference type="Proteomes" id="UP000245998">
    <property type="component" value="Unassembled WGS sequence"/>
</dbReference>
<dbReference type="EMBL" id="QCZG01000003">
    <property type="protein sequence ID" value="PWA12997.1"/>
    <property type="molecule type" value="Genomic_DNA"/>
</dbReference>
<reference evidence="2 3" key="1">
    <citation type="submission" date="2018-04" db="EMBL/GenBank/DDBJ databases">
        <title>Camelliibacillus theae gen. nov., sp. nov., isolated from Pu'er tea.</title>
        <authorList>
            <person name="Niu L."/>
        </authorList>
    </citation>
    <scope>NUCLEOTIDE SEQUENCE [LARGE SCALE GENOMIC DNA]</scope>
    <source>
        <strain evidence="2 3">T8</strain>
    </source>
</reference>
<keyword evidence="3" id="KW-1185">Reference proteome</keyword>
<protein>
    <submittedName>
        <fullName evidence="2">YtzI protein</fullName>
    </submittedName>
</protein>
<feature type="transmembrane region" description="Helical" evidence="1">
    <location>
        <begin position="6"/>
        <end position="26"/>
    </location>
</feature>
<keyword evidence="1" id="KW-0812">Transmembrane</keyword>
<sequence length="52" mass="5848">MSATTIIIISILITLVVLYLSVWVVVKGYAYKHTVDTDEEAKAQHTNNLNEK</sequence>
<dbReference type="NCBIfam" id="NF033232">
    <property type="entry name" value="small_YtzI"/>
    <property type="match status" value="1"/>
</dbReference>
<gene>
    <name evidence="2" type="primary">ytzI</name>
    <name evidence="2" type="ORF">DCC39_02365</name>
</gene>
<dbReference type="InterPro" id="IPR047753">
    <property type="entry name" value="YtzI-like"/>
</dbReference>